<reference evidence="1 2" key="1">
    <citation type="submission" date="2021-06" db="EMBL/GenBank/DDBJ databases">
        <authorList>
            <person name="Sun Q."/>
            <person name="Li D."/>
        </authorList>
    </citation>
    <scope>NUCLEOTIDE SEQUENCE [LARGE SCALE GENOMIC DNA]</scope>
    <source>
        <strain evidence="1 2">MSJ-6</strain>
    </source>
</reference>
<gene>
    <name evidence="1" type="ORF">KQJ23_07850</name>
</gene>
<comment type="caution">
    <text evidence="1">The sequence shown here is derived from an EMBL/GenBank/DDBJ whole genome shotgun (WGS) entry which is preliminary data.</text>
</comment>
<evidence type="ECO:0000313" key="1">
    <source>
        <dbReference type="EMBL" id="MBU5671748.1"/>
    </source>
</evidence>
<dbReference type="Proteomes" id="UP000743001">
    <property type="component" value="Unassembled WGS sequence"/>
</dbReference>
<evidence type="ECO:0000313" key="2">
    <source>
        <dbReference type="Proteomes" id="UP000743001"/>
    </source>
</evidence>
<dbReference type="RefSeq" id="WP_216478304.1">
    <property type="nucleotide sequence ID" value="NZ_JAHLQJ010000005.1"/>
</dbReference>
<accession>A0ABS6FNZ9</accession>
<organism evidence="1 2">
    <name type="scientific">Paenibacillus brevis</name>
    <dbReference type="NCBI Taxonomy" id="2841508"/>
    <lineage>
        <taxon>Bacteria</taxon>
        <taxon>Bacillati</taxon>
        <taxon>Bacillota</taxon>
        <taxon>Bacilli</taxon>
        <taxon>Bacillales</taxon>
        <taxon>Paenibacillaceae</taxon>
        <taxon>Paenibacillus</taxon>
    </lineage>
</organism>
<dbReference type="EMBL" id="JAHLQJ010000005">
    <property type="protein sequence ID" value="MBU5671748.1"/>
    <property type="molecule type" value="Genomic_DNA"/>
</dbReference>
<proteinExistence type="predicted"/>
<name>A0ABS6FNZ9_9BACL</name>
<protein>
    <submittedName>
        <fullName evidence="1">Uncharacterized protein</fullName>
    </submittedName>
</protein>
<keyword evidence="2" id="KW-1185">Reference proteome</keyword>
<sequence>MNLGKALVKELNLDPGVDTTARWMAHYIAEQIERAENSTGAEKKEAEERCFEAILKLWNHRLTFPSGSRPFENFEPILRALTRLDPENDRHFFFENRRDAKDGIPEEVQKWLDVANGIDEAVRVWLKYVFEQATLAATDDSTIEWLENSAALQEDDHFSVIFRDLYSDIDDIWGEHQDKNEKKRKTINSKIKKLEAYAELNQLLLSEYRDELKKYK</sequence>